<gene>
    <name evidence="1" type="ORF">VFH_I100960</name>
</gene>
<dbReference type="Proteomes" id="UP001157006">
    <property type="component" value="Chromosome 1S"/>
</dbReference>
<dbReference type="AlphaFoldDB" id="A0AAV0Z838"/>
<accession>A0AAV0Z838</accession>
<protein>
    <submittedName>
        <fullName evidence="1">Uncharacterized protein</fullName>
    </submittedName>
</protein>
<evidence type="ECO:0000313" key="2">
    <source>
        <dbReference type="Proteomes" id="UP001157006"/>
    </source>
</evidence>
<evidence type="ECO:0000313" key="1">
    <source>
        <dbReference type="EMBL" id="CAI8593629.1"/>
    </source>
</evidence>
<name>A0AAV0Z838_VICFA</name>
<dbReference type="EMBL" id="OX451735">
    <property type="protein sequence ID" value="CAI8593629.1"/>
    <property type="molecule type" value="Genomic_DNA"/>
</dbReference>
<reference evidence="1 2" key="1">
    <citation type="submission" date="2023-01" db="EMBL/GenBank/DDBJ databases">
        <authorList>
            <person name="Kreplak J."/>
        </authorList>
    </citation>
    <scope>NUCLEOTIDE SEQUENCE [LARGE SCALE GENOMIC DNA]</scope>
</reference>
<organism evidence="1 2">
    <name type="scientific">Vicia faba</name>
    <name type="common">Broad bean</name>
    <name type="synonym">Faba vulgaris</name>
    <dbReference type="NCBI Taxonomy" id="3906"/>
    <lineage>
        <taxon>Eukaryota</taxon>
        <taxon>Viridiplantae</taxon>
        <taxon>Streptophyta</taxon>
        <taxon>Embryophyta</taxon>
        <taxon>Tracheophyta</taxon>
        <taxon>Spermatophyta</taxon>
        <taxon>Magnoliopsida</taxon>
        <taxon>eudicotyledons</taxon>
        <taxon>Gunneridae</taxon>
        <taxon>Pentapetalae</taxon>
        <taxon>rosids</taxon>
        <taxon>fabids</taxon>
        <taxon>Fabales</taxon>
        <taxon>Fabaceae</taxon>
        <taxon>Papilionoideae</taxon>
        <taxon>50 kb inversion clade</taxon>
        <taxon>NPAAA clade</taxon>
        <taxon>Hologalegina</taxon>
        <taxon>IRL clade</taxon>
        <taxon>Fabeae</taxon>
        <taxon>Vicia</taxon>
    </lineage>
</organism>
<sequence length="118" mass="13390">MIFFPLTFILHVYSKQHFLFPLSLFTSSSPILGSIIFISNQIFLTEPPCRNYHAAAVVFFSVKMRGKIDKGEKVYGESVPPLFGSFIKVKEGLLFFVGSTLKILSSQFWMESCMLPLL</sequence>
<proteinExistence type="predicted"/>
<keyword evidence="2" id="KW-1185">Reference proteome</keyword>